<dbReference type="GO" id="GO:0030431">
    <property type="term" value="P:sleep"/>
    <property type="evidence" value="ECO:0007669"/>
    <property type="project" value="InterPro"/>
</dbReference>
<sequence length="136" mass="15319">MNRNFIFFSLAVLAISFIDSGSSIQCHQCSTYDEKECGDPFVNDDGSLKSDKFLSECPEEKYTLCRKTYQNVRGEVSVIRSCGYEEYKNECYKTVLEEYNTLVCTCKEDGCNPASVASTSTFLLGSSLLLAFIMRQ</sequence>
<dbReference type="InterPro" id="IPR031424">
    <property type="entry name" value="QVR-like"/>
</dbReference>
<accession>A0A0K2THV7</accession>
<feature type="chain" id="PRO_5021226783" evidence="3">
    <location>
        <begin position="24"/>
        <end position="136"/>
    </location>
</feature>
<reference evidence="4" key="1">
    <citation type="submission" date="2014-05" db="EMBL/GenBank/DDBJ databases">
        <authorList>
            <person name="Chronopoulou M."/>
        </authorList>
    </citation>
    <scope>NUCLEOTIDE SEQUENCE</scope>
    <source>
        <tissue evidence="4">Whole organism</tissue>
    </source>
</reference>
<name>A0A0K2THV7_LEPSM</name>
<dbReference type="GO" id="GO:0032222">
    <property type="term" value="P:regulation of synaptic transmission, cholinergic"/>
    <property type="evidence" value="ECO:0007669"/>
    <property type="project" value="InterPro"/>
</dbReference>
<dbReference type="InterPro" id="IPR045860">
    <property type="entry name" value="Snake_toxin-like_sf"/>
</dbReference>
<proteinExistence type="predicted"/>
<feature type="signal peptide" evidence="3">
    <location>
        <begin position="1"/>
        <end position="23"/>
    </location>
</feature>
<dbReference type="Pfam" id="PF17064">
    <property type="entry name" value="QVR"/>
    <property type="match status" value="1"/>
</dbReference>
<dbReference type="OrthoDB" id="6374766at2759"/>
<protein>
    <submittedName>
        <fullName evidence="4">Uncharacterized protein</fullName>
    </submittedName>
</protein>
<keyword evidence="2" id="KW-0325">Glycoprotein</keyword>
<keyword evidence="1 3" id="KW-0732">Signal</keyword>
<dbReference type="InterPro" id="IPR050975">
    <property type="entry name" value="Sleep_regulator"/>
</dbReference>
<gene>
    <name evidence="4" type="primary">Dyak\GE18754</name>
</gene>
<dbReference type="PANTHER" id="PTHR33562:SF2">
    <property type="entry name" value="PROTEIN QUIVER"/>
    <property type="match status" value="1"/>
</dbReference>
<organism evidence="4">
    <name type="scientific">Lepeophtheirus salmonis</name>
    <name type="common">Salmon louse</name>
    <name type="synonym">Caligus salmonis</name>
    <dbReference type="NCBI Taxonomy" id="72036"/>
    <lineage>
        <taxon>Eukaryota</taxon>
        <taxon>Metazoa</taxon>
        <taxon>Ecdysozoa</taxon>
        <taxon>Arthropoda</taxon>
        <taxon>Crustacea</taxon>
        <taxon>Multicrustacea</taxon>
        <taxon>Hexanauplia</taxon>
        <taxon>Copepoda</taxon>
        <taxon>Siphonostomatoida</taxon>
        <taxon>Caligidae</taxon>
        <taxon>Lepeophtheirus</taxon>
    </lineage>
</organism>
<evidence type="ECO:0000256" key="1">
    <source>
        <dbReference type="ARBA" id="ARBA00022729"/>
    </source>
</evidence>
<dbReference type="AlphaFoldDB" id="A0A0K2THV7"/>
<evidence type="ECO:0000313" key="4">
    <source>
        <dbReference type="EMBL" id="CDW25514.1"/>
    </source>
</evidence>
<dbReference type="PANTHER" id="PTHR33562">
    <property type="entry name" value="ATILLA, ISOFORM B-RELATED-RELATED"/>
    <property type="match status" value="1"/>
</dbReference>
<dbReference type="EMBL" id="HACA01008153">
    <property type="protein sequence ID" value="CDW25514.1"/>
    <property type="molecule type" value="Transcribed_RNA"/>
</dbReference>
<evidence type="ECO:0000256" key="2">
    <source>
        <dbReference type="ARBA" id="ARBA00023180"/>
    </source>
</evidence>
<dbReference type="SUPFAM" id="SSF57302">
    <property type="entry name" value="Snake toxin-like"/>
    <property type="match status" value="1"/>
</dbReference>
<evidence type="ECO:0000256" key="3">
    <source>
        <dbReference type="SAM" id="SignalP"/>
    </source>
</evidence>